<dbReference type="Proteomes" id="UP000095767">
    <property type="component" value="Unassembled WGS sequence"/>
</dbReference>
<dbReference type="AlphaFoldDB" id="A0A1E5V6W5"/>
<name>A0A1E5V6W5_9POAL</name>
<accession>A0A1E5V6W5</accession>
<evidence type="ECO:0000313" key="2">
    <source>
        <dbReference type="Proteomes" id="UP000095767"/>
    </source>
</evidence>
<comment type="caution">
    <text evidence="1">The sequence shown here is derived from an EMBL/GenBank/DDBJ whole genome shotgun (WGS) entry which is preliminary data.</text>
</comment>
<organism evidence="1 2">
    <name type="scientific">Dichanthelium oligosanthes</name>
    <dbReference type="NCBI Taxonomy" id="888268"/>
    <lineage>
        <taxon>Eukaryota</taxon>
        <taxon>Viridiplantae</taxon>
        <taxon>Streptophyta</taxon>
        <taxon>Embryophyta</taxon>
        <taxon>Tracheophyta</taxon>
        <taxon>Spermatophyta</taxon>
        <taxon>Magnoliopsida</taxon>
        <taxon>Liliopsida</taxon>
        <taxon>Poales</taxon>
        <taxon>Poaceae</taxon>
        <taxon>PACMAD clade</taxon>
        <taxon>Panicoideae</taxon>
        <taxon>Panicodae</taxon>
        <taxon>Paniceae</taxon>
        <taxon>Dichantheliinae</taxon>
        <taxon>Dichanthelium</taxon>
    </lineage>
</organism>
<sequence length="77" mass="8554">MCPTGFNNLFEYQQAFPQYLERGIVLLPTPPIPQWSINNFPHTSIVKTCSCYFSTNIIQLGPKSIPIINGPIACTPA</sequence>
<proteinExistence type="predicted"/>
<reference evidence="1 2" key="1">
    <citation type="submission" date="2016-09" db="EMBL/GenBank/DDBJ databases">
        <title>The draft genome of Dichanthelium oligosanthes: A C3 panicoid grass species.</title>
        <authorList>
            <person name="Studer A.J."/>
            <person name="Schnable J.C."/>
            <person name="Brutnell T.P."/>
        </authorList>
    </citation>
    <scope>NUCLEOTIDE SEQUENCE [LARGE SCALE GENOMIC DNA]</scope>
    <source>
        <strain evidence="2">cv. Kellogg 1175</strain>
        <tissue evidence="1">Leaf</tissue>
    </source>
</reference>
<protein>
    <submittedName>
        <fullName evidence="1">Uncharacterized protein</fullName>
    </submittedName>
</protein>
<dbReference type="EMBL" id="LWDX02049280">
    <property type="protein sequence ID" value="OEL20903.1"/>
    <property type="molecule type" value="Genomic_DNA"/>
</dbReference>
<keyword evidence="2" id="KW-1185">Reference proteome</keyword>
<evidence type="ECO:0000313" key="1">
    <source>
        <dbReference type="EMBL" id="OEL20903.1"/>
    </source>
</evidence>
<gene>
    <name evidence="1" type="ORF">BAE44_0018078</name>
</gene>